<name>A0A6I0F7B8_9FIRM</name>
<evidence type="ECO:0000313" key="2">
    <source>
        <dbReference type="EMBL" id="KAB3530208.1"/>
    </source>
</evidence>
<dbReference type="OrthoDB" id="1953894at2"/>
<feature type="signal peptide" evidence="1">
    <location>
        <begin position="1"/>
        <end position="23"/>
    </location>
</feature>
<keyword evidence="1" id="KW-0732">Signal</keyword>
<gene>
    <name evidence="2" type="ORF">F8154_14145</name>
</gene>
<evidence type="ECO:0000313" key="3">
    <source>
        <dbReference type="Proteomes" id="UP000432715"/>
    </source>
</evidence>
<dbReference type="EMBL" id="WBZC01000071">
    <property type="protein sequence ID" value="KAB3530208.1"/>
    <property type="molecule type" value="Genomic_DNA"/>
</dbReference>
<dbReference type="AlphaFoldDB" id="A0A6I0F7B8"/>
<accession>A0A6I0F7B8</accession>
<organism evidence="2 3">
    <name type="scientific">Alkaliphilus pronyensis</name>
    <dbReference type="NCBI Taxonomy" id="1482732"/>
    <lineage>
        <taxon>Bacteria</taxon>
        <taxon>Bacillati</taxon>
        <taxon>Bacillota</taxon>
        <taxon>Clostridia</taxon>
        <taxon>Peptostreptococcales</taxon>
        <taxon>Natronincolaceae</taxon>
        <taxon>Alkaliphilus</taxon>
    </lineage>
</organism>
<comment type="caution">
    <text evidence="2">The sequence shown here is derived from an EMBL/GenBank/DDBJ whole genome shotgun (WGS) entry which is preliminary data.</text>
</comment>
<sequence length="152" mass="17279">MIKRLLYCTAFVLLIIGFTSISAFGNETDEKLQVITPDRNITTDNTELMFEITAPEGTKVFIQVYHNNSIDKSKENYVVAGDAIELEIGAFGRGWQEVPLRRGKNKVEIKGVYSDDSHDTITRIITVQELKEVKEIFEKKVSEPDILQNIIK</sequence>
<dbReference type="Proteomes" id="UP000432715">
    <property type="component" value="Unassembled WGS sequence"/>
</dbReference>
<protein>
    <submittedName>
        <fullName evidence="2">Uncharacterized protein</fullName>
    </submittedName>
</protein>
<reference evidence="2 3" key="1">
    <citation type="submission" date="2019-10" db="EMBL/GenBank/DDBJ databases">
        <title>Alkaliphilus serpentinus sp. nov. and Alkaliphilus pronyensis sp. nov., two novel anaerobic alkaliphilic species isolated from the serpentinized-hosted hydrothermal field of the Prony Bay (New Caledonia).</title>
        <authorList>
            <person name="Postec A."/>
        </authorList>
    </citation>
    <scope>NUCLEOTIDE SEQUENCE [LARGE SCALE GENOMIC DNA]</scope>
    <source>
        <strain evidence="2 3">LacV</strain>
    </source>
</reference>
<evidence type="ECO:0000256" key="1">
    <source>
        <dbReference type="SAM" id="SignalP"/>
    </source>
</evidence>
<feature type="chain" id="PRO_5026235699" evidence="1">
    <location>
        <begin position="24"/>
        <end position="152"/>
    </location>
</feature>
<dbReference type="RefSeq" id="WP_151862267.1">
    <property type="nucleotide sequence ID" value="NZ_WBZC01000071.1"/>
</dbReference>
<proteinExistence type="predicted"/>
<keyword evidence="3" id="KW-1185">Reference proteome</keyword>